<dbReference type="InterPro" id="IPR011054">
    <property type="entry name" value="Rudment_hybrid_motif"/>
</dbReference>
<dbReference type="Gene3D" id="2.40.50.100">
    <property type="match status" value="1"/>
</dbReference>
<dbReference type="SUPFAM" id="SSF52440">
    <property type="entry name" value="PreATP-grasp domain"/>
    <property type="match status" value="1"/>
</dbReference>
<sequence length="655" mass="69975">MSLDTILVANRGEIAVRVIRTATAMGYRTVAVYSDADAAAPHVRLADEAVRIGRAPARESYLDIGRLIDAARQSKATAVHPGYGFLSENADFAQACSDAELVFIGPLPDTIRIMGNKAAAKRLMADGGVPLLPGYQGLEQTDERLIREAQYIGFPLMVKAAAGGGGKGMRLVTSATELPDALSTARREALSAFGSDTLILERALRQPRHVEIQILADMYGHVIAVGERDCSVQRRHQKIIEESPCPAIDDTTRRAMSEAAVTAAKSVGYVGAGTVEFLLDADGTFAFLEMNTRLQVEHPVTEMVTGLDLVEWQLRIADGEILTLSQDDVVLRGHAIEARLYAEAPGKGYLPATGGIELWRPPTGCGVRVDAGVGTGTVISPHYDPMLAKIIAHGRNRGEARRRLIKALESTTVAGITTNRALLVRILRHQKFADAHATTAFLDEVDLRDDPTPASRDLAVAAALLHRKREAGTTQRSPGLVGWSSNGAPRTLQRLAVADKFIDVQISGASNELSVTVEGVSHVIDVSSAPADVWIDGSRTSVDYCCPTLDRIAVRLGHLDLDVRDVLFAPPESNRGAGSGEVTAPMHGTVTAKLVEVGDEVAVGQRLLVLEAMKMEQPLVADISGIVTEIVAAGVQVAADDILVRIEPQEAAVPQ</sequence>
<keyword evidence="13" id="KW-1185">Reference proteome</keyword>
<dbReference type="PROSITE" id="PS50968">
    <property type="entry name" value="BIOTINYL_LIPOYL"/>
    <property type="match status" value="1"/>
</dbReference>
<evidence type="ECO:0000313" key="12">
    <source>
        <dbReference type="EMBL" id="BBY12564.1"/>
    </source>
</evidence>
<dbReference type="Pfam" id="PF02785">
    <property type="entry name" value="Biotin_carb_C"/>
    <property type="match status" value="1"/>
</dbReference>
<dbReference type="InterPro" id="IPR011764">
    <property type="entry name" value="Biotin_carboxylation_dom"/>
</dbReference>
<dbReference type="SUPFAM" id="SSF56059">
    <property type="entry name" value="Glutathione synthetase ATP-binding domain-like"/>
    <property type="match status" value="1"/>
</dbReference>
<dbReference type="InterPro" id="IPR005479">
    <property type="entry name" value="CPAse_ATP-bd"/>
</dbReference>
<dbReference type="PROSITE" id="PS00866">
    <property type="entry name" value="CPSASE_1"/>
    <property type="match status" value="1"/>
</dbReference>
<dbReference type="InterPro" id="IPR050856">
    <property type="entry name" value="Biotin_carboxylase_complex"/>
</dbReference>
<comment type="catalytic activity">
    <reaction evidence="7">
        <text>N(6)-biotinyl-L-lysyl-[protein] + hydrogencarbonate + ATP = N(6)-carboxybiotinyl-L-lysyl-[protein] + ADP + phosphate + H(+)</text>
        <dbReference type="Rhea" id="RHEA:13501"/>
        <dbReference type="Rhea" id="RHEA-COMP:10505"/>
        <dbReference type="Rhea" id="RHEA-COMP:10506"/>
        <dbReference type="ChEBI" id="CHEBI:15378"/>
        <dbReference type="ChEBI" id="CHEBI:17544"/>
        <dbReference type="ChEBI" id="CHEBI:30616"/>
        <dbReference type="ChEBI" id="CHEBI:43474"/>
        <dbReference type="ChEBI" id="CHEBI:83144"/>
        <dbReference type="ChEBI" id="CHEBI:83145"/>
        <dbReference type="ChEBI" id="CHEBI:456216"/>
        <dbReference type="EC" id="6.3.4.14"/>
    </reaction>
    <physiologicalReaction direction="left-to-right" evidence="7">
        <dbReference type="Rhea" id="RHEA:13502"/>
    </physiologicalReaction>
</comment>
<keyword evidence="5 8" id="KW-0067">ATP-binding</keyword>
<dbReference type="InterPro" id="IPR001882">
    <property type="entry name" value="Biotin_BS"/>
</dbReference>
<dbReference type="PANTHER" id="PTHR18866:SF33">
    <property type="entry name" value="METHYLCROTONOYL-COA CARBOXYLASE SUBUNIT ALPHA, MITOCHONDRIAL-RELATED"/>
    <property type="match status" value="1"/>
</dbReference>
<evidence type="ECO:0000256" key="4">
    <source>
        <dbReference type="ARBA" id="ARBA00022741"/>
    </source>
</evidence>
<evidence type="ECO:0000259" key="11">
    <source>
        <dbReference type="PROSITE" id="PS50979"/>
    </source>
</evidence>
<dbReference type="PROSITE" id="PS00188">
    <property type="entry name" value="BIOTIN"/>
    <property type="match status" value="1"/>
</dbReference>
<proteinExistence type="predicted"/>
<evidence type="ECO:0000259" key="9">
    <source>
        <dbReference type="PROSITE" id="PS50968"/>
    </source>
</evidence>
<dbReference type="EMBL" id="AP022584">
    <property type="protein sequence ID" value="BBY12564.1"/>
    <property type="molecule type" value="Genomic_DNA"/>
</dbReference>
<dbReference type="EC" id="6.3.4.14" evidence="2"/>
<evidence type="ECO:0000256" key="2">
    <source>
        <dbReference type="ARBA" id="ARBA00013263"/>
    </source>
</evidence>
<dbReference type="PROSITE" id="PS50975">
    <property type="entry name" value="ATP_GRASP"/>
    <property type="match status" value="1"/>
</dbReference>
<dbReference type="Pfam" id="PF00289">
    <property type="entry name" value="Biotin_carb_N"/>
    <property type="match status" value="1"/>
</dbReference>
<dbReference type="InterPro" id="IPR011761">
    <property type="entry name" value="ATP-grasp"/>
</dbReference>
<organism evidence="12 13">
    <name type="scientific">Mycobacterium marseillense</name>
    <dbReference type="NCBI Taxonomy" id="701042"/>
    <lineage>
        <taxon>Bacteria</taxon>
        <taxon>Bacillati</taxon>
        <taxon>Actinomycetota</taxon>
        <taxon>Actinomycetes</taxon>
        <taxon>Mycobacteriales</taxon>
        <taxon>Mycobacteriaceae</taxon>
        <taxon>Mycobacterium</taxon>
        <taxon>Mycobacterium avium complex (MAC)</taxon>
    </lineage>
</organism>
<dbReference type="InterPro" id="IPR005482">
    <property type="entry name" value="Biotin_COase_C"/>
</dbReference>
<accession>A0ABM7JFE0</accession>
<dbReference type="InterPro" id="IPR011053">
    <property type="entry name" value="Single_hybrid_motif"/>
</dbReference>
<evidence type="ECO:0000256" key="7">
    <source>
        <dbReference type="ARBA" id="ARBA00048501"/>
    </source>
</evidence>
<feature type="domain" description="ATP-grasp" evidence="10">
    <location>
        <begin position="121"/>
        <end position="318"/>
    </location>
</feature>
<dbReference type="InterPro" id="IPR000089">
    <property type="entry name" value="Biotin_lipoyl"/>
</dbReference>
<evidence type="ECO:0000259" key="10">
    <source>
        <dbReference type="PROSITE" id="PS50975"/>
    </source>
</evidence>
<dbReference type="PROSITE" id="PS00867">
    <property type="entry name" value="CPSASE_2"/>
    <property type="match status" value="1"/>
</dbReference>
<dbReference type="Pfam" id="PF00364">
    <property type="entry name" value="Biotin_lipoyl"/>
    <property type="match status" value="1"/>
</dbReference>
<dbReference type="PANTHER" id="PTHR18866">
    <property type="entry name" value="CARBOXYLASE:PYRUVATE/ACETYL-COA/PROPIONYL-COA CARBOXYLASE"/>
    <property type="match status" value="1"/>
</dbReference>
<reference evidence="12 13" key="1">
    <citation type="journal article" date="2019" name="Emerg. Microbes Infect.">
        <title>Comprehensive subspecies identification of 175 nontuberculous mycobacteria species based on 7547 genomic profiles.</title>
        <authorList>
            <person name="Matsumoto Y."/>
            <person name="Kinjo T."/>
            <person name="Motooka D."/>
            <person name="Nabeya D."/>
            <person name="Jung N."/>
            <person name="Uechi K."/>
            <person name="Horii T."/>
            <person name="Iida T."/>
            <person name="Fujita J."/>
            <person name="Nakamura S."/>
        </authorList>
    </citation>
    <scope>NUCLEOTIDE SEQUENCE [LARGE SCALE GENOMIC DNA]</scope>
    <source>
        <strain evidence="12 13">JCM 17324</strain>
    </source>
</reference>
<evidence type="ECO:0000256" key="1">
    <source>
        <dbReference type="ARBA" id="ARBA00001953"/>
    </source>
</evidence>
<dbReference type="InterPro" id="IPR005481">
    <property type="entry name" value="BC-like_N"/>
</dbReference>
<dbReference type="Proteomes" id="UP000466831">
    <property type="component" value="Chromosome"/>
</dbReference>
<keyword evidence="4 8" id="KW-0547">Nucleotide-binding</keyword>
<name>A0ABM7JFE0_9MYCO</name>
<evidence type="ECO:0000313" key="13">
    <source>
        <dbReference type="Proteomes" id="UP000466831"/>
    </source>
</evidence>
<feature type="domain" description="Biotin carboxylation" evidence="11">
    <location>
        <begin position="2"/>
        <end position="447"/>
    </location>
</feature>
<keyword evidence="6" id="KW-0092">Biotin</keyword>
<dbReference type="Gene3D" id="3.30.470.20">
    <property type="entry name" value="ATP-grasp fold, B domain"/>
    <property type="match status" value="1"/>
</dbReference>
<evidence type="ECO:0000256" key="3">
    <source>
        <dbReference type="ARBA" id="ARBA00022598"/>
    </source>
</evidence>
<dbReference type="PROSITE" id="PS50979">
    <property type="entry name" value="BC"/>
    <property type="match status" value="1"/>
</dbReference>
<feature type="domain" description="Lipoyl-binding" evidence="9">
    <location>
        <begin position="579"/>
        <end position="647"/>
    </location>
</feature>
<dbReference type="Pfam" id="PF02786">
    <property type="entry name" value="CPSase_L_D2"/>
    <property type="match status" value="1"/>
</dbReference>
<dbReference type="SUPFAM" id="SSF51246">
    <property type="entry name" value="Rudiment single hybrid motif"/>
    <property type="match status" value="1"/>
</dbReference>
<dbReference type="CDD" id="cd06850">
    <property type="entry name" value="biotinyl_domain"/>
    <property type="match status" value="1"/>
</dbReference>
<keyword evidence="3" id="KW-0436">Ligase</keyword>
<dbReference type="InterPro" id="IPR016185">
    <property type="entry name" value="PreATP-grasp_dom_sf"/>
</dbReference>
<evidence type="ECO:0000256" key="5">
    <source>
        <dbReference type="ARBA" id="ARBA00022840"/>
    </source>
</evidence>
<comment type="cofactor">
    <cofactor evidence="1">
        <name>biotin</name>
        <dbReference type="ChEBI" id="CHEBI:57586"/>
    </cofactor>
</comment>
<dbReference type="SMART" id="SM00878">
    <property type="entry name" value="Biotin_carb_C"/>
    <property type="match status" value="1"/>
</dbReference>
<protein>
    <recommendedName>
        <fullName evidence="2">biotin carboxylase</fullName>
        <ecNumber evidence="2">6.3.4.14</ecNumber>
    </recommendedName>
</protein>
<evidence type="ECO:0000256" key="6">
    <source>
        <dbReference type="ARBA" id="ARBA00023267"/>
    </source>
</evidence>
<evidence type="ECO:0000256" key="8">
    <source>
        <dbReference type="PROSITE-ProRule" id="PRU00409"/>
    </source>
</evidence>
<dbReference type="SUPFAM" id="SSF51230">
    <property type="entry name" value="Single hybrid motif"/>
    <property type="match status" value="1"/>
</dbReference>
<gene>
    <name evidence="12" type="primary">atuF</name>
    <name evidence="12" type="ORF">MMARJ_33040</name>
</gene>
<dbReference type="RefSeq" id="WP_083019336.1">
    <property type="nucleotide sequence ID" value="NZ_AP022584.1"/>
</dbReference>